<dbReference type="GO" id="GO:0005634">
    <property type="term" value="C:nucleus"/>
    <property type="evidence" value="ECO:0007669"/>
    <property type="project" value="TreeGrafter"/>
</dbReference>
<dbReference type="InterPro" id="IPR038904">
    <property type="entry name" value="BRAT1"/>
</dbReference>
<dbReference type="PANTHER" id="PTHR21331:SF2">
    <property type="entry name" value="BRCA1-ASSOCIATED ATM ACTIVATOR 1"/>
    <property type="match status" value="1"/>
</dbReference>
<comment type="subcellular location">
    <subcellularLocation>
        <location evidence="1">Cytoplasm</location>
    </subcellularLocation>
</comment>
<evidence type="ECO:0000313" key="3">
    <source>
        <dbReference type="Ensembl" id="ENSPSTP00000013198.1"/>
    </source>
</evidence>
<evidence type="ECO:0008006" key="5">
    <source>
        <dbReference type="Google" id="ProtNLM"/>
    </source>
</evidence>
<evidence type="ECO:0000256" key="2">
    <source>
        <dbReference type="ARBA" id="ARBA00022490"/>
    </source>
</evidence>
<dbReference type="Proteomes" id="UP000694428">
    <property type="component" value="Unplaced"/>
</dbReference>
<accession>A0A8C9LA39</accession>
<dbReference type="GO" id="GO:0005737">
    <property type="term" value="C:cytoplasm"/>
    <property type="evidence" value="ECO:0007669"/>
    <property type="project" value="UniProtKB-SubCell"/>
</dbReference>
<dbReference type="PANTHER" id="PTHR21331">
    <property type="entry name" value="BRCA1-ASSOCIATED ATM ACTIVATOR 1"/>
    <property type="match status" value="1"/>
</dbReference>
<keyword evidence="2" id="KW-0963">Cytoplasm</keyword>
<reference evidence="3" key="1">
    <citation type="submission" date="2025-08" db="UniProtKB">
        <authorList>
            <consortium name="Ensembl"/>
        </authorList>
    </citation>
    <scope>IDENTIFICATION</scope>
</reference>
<dbReference type="GO" id="GO:0008283">
    <property type="term" value="P:cell population proliferation"/>
    <property type="evidence" value="ECO:0007669"/>
    <property type="project" value="InterPro"/>
</dbReference>
<keyword evidence="4" id="KW-1185">Reference proteome</keyword>
<organism evidence="3 4">
    <name type="scientific">Pavo cristatus</name>
    <name type="common">Indian peafowl</name>
    <name type="synonym">Blue peafowl</name>
    <dbReference type="NCBI Taxonomy" id="9049"/>
    <lineage>
        <taxon>Eukaryota</taxon>
        <taxon>Metazoa</taxon>
        <taxon>Chordata</taxon>
        <taxon>Craniata</taxon>
        <taxon>Vertebrata</taxon>
        <taxon>Euteleostomi</taxon>
        <taxon>Archelosauria</taxon>
        <taxon>Archosauria</taxon>
        <taxon>Dinosauria</taxon>
        <taxon>Saurischia</taxon>
        <taxon>Theropoda</taxon>
        <taxon>Coelurosauria</taxon>
        <taxon>Aves</taxon>
        <taxon>Neognathae</taxon>
        <taxon>Galloanserae</taxon>
        <taxon>Galliformes</taxon>
        <taxon>Phasianidae</taxon>
        <taxon>Phasianinae</taxon>
        <taxon>Pavo</taxon>
    </lineage>
</organism>
<sequence length="126" mass="13895">MSRACSLLLPRVCAALADPRQPGSDDTCLEKMLDWFRELREAEPTVKLLRDNPCLTEFFTAVLALPEPEPNVLSFTLRLAGIVAAVEDSFLHLQVSYVPTSAFSCTEDSWKCTGSACKTSCKHGTR</sequence>
<name>A0A8C9LA39_PAVCR</name>
<protein>
    <recommendedName>
        <fullName evidence="5">BRCA1-associated ATM activator 1</fullName>
    </recommendedName>
</protein>
<evidence type="ECO:0000313" key="4">
    <source>
        <dbReference type="Proteomes" id="UP000694428"/>
    </source>
</evidence>
<evidence type="ECO:0000256" key="1">
    <source>
        <dbReference type="ARBA" id="ARBA00004496"/>
    </source>
</evidence>
<dbReference type="Ensembl" id="ENSPSTT00000013835.1">
    <property type="protein sequence ID" value="ENSPSTP00000013198.1"/>
    <property type="gene ID" value="ENSPSTG00000009341.1"/>
</dbReference>
<reference evidence="3" key="2">
    <citation type="submission" date="2025-09" db="UniProtKB">
        <authorList>
            <consortium name="Ensembl"/>
        </authorList>
    </citation>
    <scope>IDENTIFICATION</scope>
</reference>
<dbReference type="AlphaFoldDB" id="A0A8C9LA39"/>
<proteinExistence type="predicted"/>
<dbReference type="GO" id="GO:0006974">
    <property type="term" value="P:DNA damage response"/>
    <property type="evidence" value="ECO:0007669"/>
    <property type="project" value="InterPro"/>
</dbReference>